<dbReference type="GO" id="GO:0051539">
    <property type="term" value="F:4 iron, 4 sulfur cluster binding"/>
    <property type="evidence" value="ECO:0007669"/>
    <property type="project" value="UniProtKB-KW"/>
</dbReference>
<evidence type="ECO:0000256" key="3">
    <source>
        <dbReference type="ARBA" id="ARBA00004496"/>
    </source>
</evidence>
<organism evidence="21 22">
    <name type="scientific">Brunnivagina elsteri CCALA 953</name>
    <dbReference type="NCBI Taxonomy" id="987040"/>
    <lineage>
        <taxon>Bacteria</taxon>
        <taxon>Bacillati</taxon>
        <taxon>Cyanobacteriota</taxon>
        <taxon>Cyanophyceae</taxon>
        <taxon>Nostocales</taxon>
        <taxon>Calotrichaceae</taxon>
        <taxon>Brunnivagina</taxon>
    </lineage>
</organism>
<feature type="transmembrane region" description="Helical" evidence="19">
    <location>
        <begin position="75"/>
        <end position="101"/>
    </location>
</feature>
<dbReference type="Pfam" id="PF07730">
    <property type="entry name" value="HisKA_3"/>
    <property type="match status" value="1"/>
</dbReference>
<evidence type="ECO:0000256" key="13">
    <source>
        <dbReference type="ARBA" id="ARBA00022840"/>
    </source>
</evidence>
<feature type="domain" description="Histidine kinase" evidence="20">
    <location>
        <begin position="317"/>
        <end position="404"/>
    </location>
</feature>
<evidence type="ECO:0000256" key="2">
    <source>
        <dbReference type="ARBA" id="ARBA00001966"/>
    </source>
</evidence>
<keyword evidence="19" id="KW-0472">Membrane</keyword>
<keyword evidence="19" id="KW-0812">Transmembrane</keyword>
<feature type="transmembrane region" description="Helical" evidence="19">
    <location>
        <begin position="12"/>
        <end position="31"/>
    </location>
</feature>
<feature type="transmembrane region" description="Helical" evidence="19">
    <location>
        <begin position="107"/>
        <end position="127"/>
    </location>
</feature>
<evidence type="ECO:0000256" key="4">
    <source>
        <dbReference type="ARBA" id="ARBA00012438"/>
    </source>
</evidence>
<dbReference type="GO" id="GO:0000155">
    <property type="term" value="F:phosphorelay sensor kinase activity"/>
    <property type="evidence" value="ECO:0007669"/>
    <property type="project" value="InterPro"/>
</dbReference>
<evidence type="ECO:0000313" key="22">
    <source>
        <dbReference type="Proteomes" id="UP000218238"/>
    </source>
</evidence>
<dbReference type="PRINTS" id="PR00344">
    <property type="entry name" value="BCTRLSENSOR"/>
</dbReference>
<dbReference type="Proteomes" id="UP000218238">
    <property type="component" value="Unassembled WGS sequence"/>
</dbReference>
<dbReference type="EMBL" id="NTFS01000452">
    <property type="protein sequence ID" value="PAX51181.1"/>
    <property type="molecule type" value="Genomic_DNA"/>
</dbReference>
<keyword evidence="11" id="KW-0547">Nucleotide-binding</keyword>
<keyword evidence="13" id="KW-0067">ATP-binding</keyword>
<evidence type="ECO:0000256" key="9">
    <source>
        <dbReference type="ARBA" id="ARBA00022679"/>
    </source>
</evidence>
<dbReference type="CDD" id="cd16917">
    <property type="entry name" value="HATPase_UhpB-NarQ-NarX-like"/>
    <property type="match status" value="1"/>
</dbReference>
<comment type="caution">
    <text evidence="21">The sequence shown here is derived from an EMBL/GenBank/DDBJ whole genome shotgun (WGS) entry which is preliminary data.</text>
</comment>
<comment type="catalytic activity">
    <reaction evidence="1">
        <text>ATP + protein L-histidine = ADP + protein N-phospho-L-histidine.</text>
        <dbReference type="EC" id="2.7.13.3"/>
    </reaction>
</comment>
<name>A0A2A2TBU8_9CYAN</name>
<keyword evidence="16" id="KW-0411">Iron-sulfur</keyword>
<dbReference type="OrthoDB" id="199946at2"/>
<proteinExistence type="predicted"/>
<dbReference type="GO" id="GO:0046872">
    <property type="term" value="F:metal ion binding"/>
    <property type="evidence" value="ECO:0007669"/>
    <property type="project" value="UniProtKB-KW"/>
</dbReference>
<evidence type="ECO:0000256" key="19">
    <source>
        <dbReference type="SAM" id="Phobius"/>
    </source>
</evidence>
<dbReference type="AlphaFoldDB" id="A0A2A2TBU8"/>
<evidence type="ECO:0000256" key="10">
    <source>
        <dbReference type="ARBA" id="ARBA00022723"/>
    </source>
</evidence>
<dbReference type="GO" id="GO:0005524">
    <property type="term" value="F:ATP binding"/>
    <property type="evidence" value="ECO:0007669"/>
    <property type="project" value="UniProtKB-KW"/>
</dbReference>
<keyword evidence="9" id="KW-0808">Transferase</keyword>
<dbReference type="GO" id="GO:0005737">
    <property type="term" value="C:cytoplasm"/>
    <property type="evidence" value="ECO:0007669"/>
    <property type="project" value="UniProtKB-SubCell"/>
</dbReference>
<evidence type="ECO:0000256" key="8">
    <source>
        <dbReference type="ARBA" id="ARBA00022553"/>
    </source>
</evidence>
<dbReference type="PANTHER" id="PTHR24421">
    <property type="entry name" value="NITRATE/NITRITE SENSOR PROTEIN NARX-RELATED"/>
    <property type="match status" value="1"/>
</dbReference>
<dbReference type="InterPro" id="IPR011712">
    <property type="entry name" value="Sig_transdc_His_kin_sub3_dim/P"/>
</dbReference>
<keyword evidence="6" id="KW-0004">4Fe-4S</keyword>
<keyword evidence="7" id="KW-0963">Cytoplasm</keyword>
<evidence type="ECO:0000256" key="11">
    <source>
        <dbReference type="ARBA" id="ARBA00022741"/>
    </source>
</evidence>
<reference evidence="21 22" key="1">
    <citation type="submission" date="2017-08" db="EMBL/GenBank/DDBJ databases">
        <title>Draft genome sequence of filamentous cyanobacterium Calothrix elsteri CCALA 953.</title>
        <authorList>
            <person name="Gagunashvili A.N."/>
            <person name="Elster J."/>
            <person name="Andresson O.S."/>
        </authorList>
    </citation>
    <scope>NUCLEOTIDE SEQUENCE [LARGE SCALE GENOMIC DNA]</scope>
    <source>
        <strain evidence="21 22">CCALA 953</strain>
    </source>
</reference>
<dbReference type="GO" id="GO:0046983">
    <property type="term" value="F:protein dimerization activity"/>
    <property type="evidence" value="ECO:0007669"/>
    <property type="project" value="InterPro"/>
</dbReference>
<dbReference type="InterPro" id="IPR005467">
    <property type="entry name" value="His_kinase_dom"/>
</dbReference>
<keyword evidence="10" id="KW-0479">Metal-binding</keyword>
<dbReference type="InterPro" id="IPR003594">
    <property type="entry name" value="HATPase_dom"/>
</dbReference>
<evidence type="ECO:0000259" key="20">
    <source>
        <dbReference type="PROSITE" id="PS50109"/>
    </source>
</evidence>
<dbReference type="GO" id="GO:0016020">
    <property type="term" value="C:membrane"/>
    <property type="evidence" value="ECO:0007669"/>
    <property type="project" value="InterPro"/>
</dbReference>
<dbReference type="SMART" id="SM00387">
    <property type="entry name" value="HATPase_c"/>
    <property type="match status" value="1"/>
</dbReference>
<dbReference type="PANTHER" id="PTHR24421:SF10">
    <property type="entry name" value="NITRATE_NITRITE SENSOR PROTEIN NARQ"/>
    <property type="match status" value="1"/>
</dbReference>
<keyword evidence="14" id="KW-0408">Iron</keyword>
<dbReference type="Gene3D" id="1.20.5.1930">
    <property type="match status" value="1"/>
</dbReference>
<evidence type="ECO:0000256" key="7">
    <source>
        <dbReference type="ARBA" id="ARBA00022490"/>
    </source>
</evidence>
<evidence type="ECO:0000256" key="17">
    <source>
        <dbReference type="ARBA" id="ARBA00024827"/>
    </source>
</evidence>
<evidence type="ECO:0000256" key="12">
    <source>
        <dbReference type="ARBA" id="ARBA00022777"/>
    </source>
</evidence>
<comment type="subcellular location">
    <subcellularLocation>
        <location evidence="3">Cytoplasm</location>
    </subcellularLocation>
</comment>
<keyword evidence="19" id="KW-1133">Transmembrane helix</keyword>
<dbReference type="Gene3D" id="3.30.565.10">
    <property type="entry name" value="Histidine kinase-like ATPase, C-terminal domain"/>
    <property type="match status" value="1"/>
</dbReference>
<feature type="transmembrane region" description="Helical" evidence="19">
    <location>
        <begin position="43"/>
        <end position="63"/>
    </location>
</feature>
<dbReference type="InterPro" id="IPR004358">
    <property type="entry name" value="Sig_transdc_His_kin-like_C"/>
</dbReference>
<dbReference type="SUPFAM" id="SSF55874">
    <property type="entry name" value="ATPase domain of HSP90 chaperone/DNA topoisomerase II/histidine kinase"/>
    <property type="match status" value="1"/>
</dbReference>
<dbReference type="EC" id="2.7.13.3" evidence="4"/>
<keyword evidence="8" id="KW-0597">Phosphoprotein</keyword>
<dbReference type="PROSITE" id="PS50109">
    <property type="entry name" value="HIS_KIN"/>
    <property type="match status" value="1"/>
</dbReference>
<dbReference type="InterPro" id="IPR050482">
    <property type="entry name" value="Sensor_HK_TwoCompSys"/>
</dbReference>
<evidence type="ECO:0000256" key="5">
    <source>
        <dbReference type="ARBA" id="ARBA00017322"/>
    </source>
</evidence>
<keyword evidence="22" id="KW-1185">Reference proteome</keyword>
<feature type="transmembrane region" description="Helical" evidence="19">
    <location>
        <begin position="148"/>
        <end position="172"/>
    </location>
</feature>
<evidence type="ECO:0000256" key="16">
    <source>
        <dbReference type="ARBA" id="ARBA00023014"/>
    </source>
</evidence>
<comment type="cofactor">
    <cofactor evidence="2">
        <name>[4Fe-4S] cluster</name>
        <dbReference type="ChEBI" id="CHEBI:49883"/>
    </cofactor>
</comment>
<evidence type="ECO:0000313" key="21">
    <source>
        <dbReference type="EMBL" id="PAX51181.1"/>
    </source>
</evidence>
<keyword evidence="15" id="KW-0902">Two-component regulatory system</keyword>
<comment type="function">
    <text evidence="17">Member of the two-component regulatory system NreB/NreC involved in the control of dissimilatory nitrate/nitrite reduction in response to oxygen. NreB functions as a direct oxygen sensor histidine kinase which is autophosphorylated, in the absence of oxygen, probably at the conserved histidine residue, and transfers its phosphate group probably to a conserved aspartate residue of NreC. NreB/NreC activates the expression of the nitrate (narGHJI) and nitrite (nir) reductase operons, as well as the putative nitrate transporter gene narT.</text>
</comment>
<evidence type="ECO:0000256" key="15">
    <source>
        <dbReference type="ARBA" id="ARBA00023012"/>
    </source>
</evidence>
<dbReference type="Pfam" id="PF02518">
    <property type="entry name" value="HATPase_c"/>
    <property type="match status" value="1"/>
</dbReference>
<gene>
    <name evidence="21" type="ORF">CK510_26220</name>
</gene>
<evidence type="ECO:0000256" key="14">
    <source>
        <dbReference type="ARBA" id="ARBA00023004"/>
    </source>
</evidence>
<sequence>MSDSIQFKNHPFRFLLYLEWTLLGIAIFSSLLSTPGQRFSPRFPELTICSLIIFGLMGLRLPTSNQLSKITYTSCEVLLILITIFFGGRASRLFPFIYLILVTRSCLIFQLPGRLIVTSLSFSLFIFTISRKFYRFGISPAAQERFRFFTLSFIVMFGLSLVFILLLMNAIVSERQSREKLAAANEKLKQYALKVEHQATLEERNRIAREIHDSLGHSLTALNLQLETGLKLWQTNPAKAHDFLARAKQLGSKALQDVRQSVSTIRSRSNSFGGEQSESIEEAIIVLLEDVERAINVKPTYNLNISYVLPSEISIAVYRVIQESLTNICKYANATEVKLELSTSSVELNLQIKDNGIGFELNQNTTGFGLQSMRDRTESLGGKFNIETSFGNGCKVQVKIPICNP</sequence>
<evidence type="ECO:0000256" key="6">
    <source>
        <dbReference type="ARBA" id="ARBA00022485"/>
    </source>
</evidence>
<protein>
    <recommendedName>
        <fullName evidence="5">Oxygen sensor histidine kinase NreB</fullName>
        <ecNumber evidence="4">2.7.13.3</ecNumber>
    </recommendedName>
    <alternativeName>
        <fullName evidence="18">Nitrogen regulation protein B</fullName>
    </alternativeName>
</protein>
<accession>A0A2A2TBU8</accession>
<evidence type="ECO:0000256" key="18">
    <source>
        <dbReference type="ARBA" id="ARBA00030800"/>
    </source>
</evidence>
<keyword evidence="12 21" id="KW-0418">Kinase</keyword>
<dbReference type="RefSeq" id="WP_095724462.1">
    <property type="nucleotide sequence ID" value="NZ_NTFS01000452.1"/>
</dbReference>
<evidence type="ECO:0000256" key="1">
    <source>
        <dbReference type="ARBA" id="ARBA00000085"/>
    </source>
</evidence>
<dbReference type="InterPro" id="IPR036890">
    <property type="entry name" value="HATPase_C_sf"/>
</dbReference>